<dbReference type="AlphaFoldDB" id="A0A8T2L8J4"/>
<evidence type="ECO:0000256" key="1">
    <source>
        <dbReference type="SAM" id="MobiDB-lite"/>
    </source>
</evidence>
<name>A0A8T2L8J4_ASTMX</name>
<organism evidence="2 3">
    <name type="scientific">Astyanax mexicanus</name>
    <name type="common">Blind cave fish</name>
    <name type="synonym">Astyanax fasciatus mexicanus</name>
    <dbReference type="NCBI Taxonomy" id="7994"/>
    <lineage>
        <taxon>Eukaryota</taxon>
        <taxon>Metazoa</taxon>
        <taxon>Chordata</taxon>
        <taxon>Craniata</taxon>
        <taxon>Vertebrata</taxon>
        <taxon>Euteleostomi</taxon>
        <taxon>Actinopterygii</taxon>
        <taxon>Neopterygii</taxon>
        <taxon>Teleostei</taxon>
        <taxon>Ostariophysi</taxon>
        <taxon>Characiformes</taxon>
        <taxon>Characoidei</taxon>
        <taxon>Acestrorhamphidae</taxon>
        <taxon>Acestrorhamphinae</taxon>
        <taxon>Astyanax</taxon>
    </lineage>
</organism>
<dbReference type="Proteomes" id="UP000752171">
    <property type="component" value="Unassembled WGS sequence"/>
</dbReference>
<evidence type="ECO:0000313" key="2">
    <source>
        <dbReference type="EMBL" id="KAG9265646.1"/>
    </source>
</evidence>
<feature type="region of interest" description="Disordered" evidence="1">
    <location>
        <begin position="133"/>
        <end position="156"/>
    </location>
</feature>
<sequence>MVEITNQQGAVLAFVSLATLGLVSAICLGCRKKSMTRPNQITSDQSPSFGNTGHASHIQPQAVQDTHSSYQNLPNSICGSLEPAYINPIPTPPSKDLPDELMDIDAGAYENVFPAKYIDHDSDSYDYENAQYLQNNDDDEPDYENTNPLVHHENMS</sequence>
<proteinExistence type="predicted"/>
<dbReference type="EMBL" id="JAICCE010000017">
    <property type="protein sequence ID" value="KAG9265646.1"/>
    <property type="molecule type" value="Genomic_DNA"/>
</dbReference>
<gene>
    <name evidence="2" type="ORF">AMEX_G20112</name>
</gene>
<protein>
    <submittedName>
        <fullName evidence="2">Uncharacterized protein</fullName>
    </submittedName>
</protein>
<reference evidence="2 3" key="1">
    <citation type="submission" date="2021-07" db="EMBL/GenBank/DDBJ databases">
        <authorList>
            <person name="Imarazene B."/>
            <person name="Zahm M."/>
            <person name="Klopp C."/>
            <person name="Cabau C."/>
            <person name="Beille S."/>
            <person name="Jouanno E."/>
            <person name="Castinel A."/>
            <person name="Lluch J."/>
            <person name="Gil L."/>
            <person name="Kuchtly C."/>
            <person name="Lopez Roques C."/>
            <person name="Donnadieu C."/>
            <person name="Parrinello H."/>
            <person name="Journot L."/>
            <person name="Du K."/>
            <person name="Schartl M."/>
            <person name="Retaux S."/>
            <person name="Guiguen Y."/>
        </authorList>
    </citation>
    <scope>NUCLEOTIDE SEQUENCE [LARGE SCALE GENOMIC DNA]</scope>
    <source>
        <strain evidence="2">Pach_M1</strain>
        <tissue evidence="2">Testis</tissue>
    </source>
</reference>
<accession>A0A8T2L8J4</accession>
<feature type="region of interest" description="Disordered" evidence="1">
    <location>
        <begin position="37"/>
        <end position="71"/>
    </location>
</feature>
<evidence type="ECO:0000313" key="3">
    <source>
        <dbReference type="Proteomes" id="UP000752171"/>
    </source>
</evidence>
<comment type="caution">
    <text evidence="2">The sequence shown here is derived from an EMBL/GenBank/DDBJ whole genome shotgun (WGS) entry which is preliminary data.</text>
</comment>